<protein>
    <submittedName>
        <fullName evidence="1">Uncharacterized protein</fullName>
    </submittedName>
</protein>
<evidence type="ECO:0000313" key="1">
    <source>
        <dbReference type="EMBL" id="MTU44205.1"/>
    </source>
</evidence>
<proteinExistence type="predicted"/>
<organism evidence="1 2">
    <name type="scientific">Parasutterella excrementihominis</name>
    <dbReference type="NCBI Taxonomy" id="487175"/>
    <lineage>
        <taxon>Bacteria</taxon>
        <taxon>Pseudomonadati</taxon>
        <taxon>Pseudomonadota</taxon>
        <taxon>Betaproteobacteria</taxon>
        <taxon>Burkholderiales</taxon>
        <taxon>Sutterellaceae</taxon>
        <taxon>Parasutterella</taxon>
    </lineage>
</organism>
<accession>A0A6I3S3D6</accession>
<evidence type="ECO:0000313" key="2">
    <source>
        <dbReference type="Proteomes" id="UP000462362"/>
    </source>
</evidence>
<dbReference type="GeneID" id="43349009"/>
<dbReference type="RefSeq" id="WP_021867569.1">
    <property type="nucleotide sequence ID" value="NZ_CAJUON010000013.1"/>
</dbReference>
<dbReference type="EMBL" id="WNCL01000053">
    <property type="protein sequence ID" value="MTU44205.1"/>
    <property type="molecule type" value="Genomic_DNA"/>
</dbReference>
<sequence>MTIDNPDDFCSFKGKDIDFEDEKYDPFPVYRFKPVAMNMLKHCIVPSRLDNLVANLEYIGSRKMANVEELELAESTLSFFTNEFPRYWLKKGSEALLTSVPEILVSMQDPKPVGGESPLSIPFLTESIRGDEGKVAILVAPQCFEKNPDFPDKQMLN</sequence>
<gene>
    <name evidence="1" type="ORF">GMD42_11465</name>
</gene>
<dbReference type="AlphaFoldDB" id="A0A6I3S3D6"/>
<name>A0A6I3S3D6_9BURK</name>
<comment type="caution">
    <text evidence="1">The sequence shown here is derived from an EMBL/GenBank/DDBJ whole genome shotgun (WGS) entry which is preliminary data.</text>
</comment>
<dbReference type="Proteomes" id="UP000462362">
    <property type="component" value="Unassembled WGS sequence"/>
</dbReference>
<reference evidence="1 2" key="1">
    <citation type="journal article" date="2019" name="Nat. Med.">
        <title>A library of human gut bacterial isolates paired with longitudinal multiomics data enables mechanistic microbiome research.</title>
        <authorList>
            <person name="Poyet M."/>
            <person name="Groussin M."/>
            <person name="Gibbons S.M."/>
            <person name="Avila-Pacheco J."/>
            <person name="Jiang X."/>
            <person name="Kearney S.M."/>
            <person name="Perrotta A.R."/>
            <person name="Berdy B."/>
            <person name="Zhao S."/>
            <person name="Lieberman T.D."/>
            <person name="Swanson P.K."/>
            <person name="Smith M."/>
            <person name="Roesemann S."/>
            <person name="Alexander J.E."/>
            <person name="Rich S.A."/>
            <person name="Livny J."/>
            <person name="Vlamakis H."/>
            <person name="Clish C."/>
            <person name="Bullock K."/>
            <person name="Deik A."/>
            <person name="Scott J."/>
            <person name="Pierce K.A."/>
            <person name="Xavier R.J."/>
            <person name="Alm E.J."/>
        </authorList>
    </citation>
    <scope>NUCLEOTIDE SEQUENCE [LARGE SCALE GENOMIC DNA]</scope>
    <source>
        <strain evidence="1 2">BIOML-A2</strain>
    </source>
</reference>